<accession>A0ACA9K8E1</accession>
<dbReference type="EMBL" id="CAJVPW010000561">
    <property type="protein sequence ID" value="CAG8458515.1"/>
    <property type="molecule type" value="Genomic_DNA"/>
</dbReference>
<protein>
    <submittedName>
        <fullName evidence="1">17973_t:CDS:1</fullName>
    </submittedName>
</protein>
<dbReference type="Proteomes" id="UP000789366">
    <property type="component" value="Unassembled WGS sequence"/>
</dbReference>
<name>A0ACA9K8E1_9GLOM</name>
<sequence>MSSQHVTPVEKMFAACCGALLTSLFTTPFDLVKTRLQSQSLFKGSTVPNSKSYSPLMSCCQKVMYSTQNMHREFFCRSDPRIPNQSTISCAVADTMIPSKIAARHQLNELNGFLDGFIKIVRYEGITSLWRGLSPGVVMSVPLTVIYFVGYDSIRDSLWKNWKGKYSETYSPLLAGTLARTISVSIISPIELFRTRMQGPEGVNGLKGVMNGVQNMVRKNGISSLWRGLEPTLWRDVPFSGYEVIKRKFSNHLRNKSIDGNINNFSVAFVSATLTTPFDVAKTQRQVTSNSMKNQNMIKVMQRIVREEGYQGLFRGLTLPKATKTGTTIIGLIFKDGVILAADTRSTNGPIVANKNCEKLHYLAPNMYCAGAGTAADTEQSTALISSQLELHRLATGRSARVVTAVTMLKQMLFRYQGHIGAALIVGGYDVSGPGLFNIHPHGSTEKLPYVTMGSGSLAAMSILESRWTKDLERDEAIELAKDAIEAAQKEQSYKYKRGTTAYLKESIREFIVTEGDAMDIS</sequence>
<keyword evidence="2" id="KW-1185">Reference proteome</keyword>
<gene>
    <name evidence="1" type="ORF">SPELUC_LOCUS1152</name>
</gene>
<evidence type="ECO:0000313" key="1">
    <source>
        <dbReference type="EMBL" id="CAG8458515.1"/>
    </source>
</evidence>
<comment type="caution">
    <text evidence="1">The sequence shown here is derived from an EMBL/GenBank/DDBJ whole genome shotgun (WGS) entry which is preliminary data.</text>
</comment>
<proteinExistence type="predicted"/>
<reference evidence="1" key="1">
    <citation type="submission" date="2021-06" db="EMBL/GenBank/DDBJ databases">
        <authorList>
            <person name="Kallberg Y."/>
            <person name="Tangrot J."/>
            <person name="Rosling A."/>
        </authorList>
    </citation>
    <scope>NUCLEOTIDE SEQUENCE</scope>
    <source>
        <strain evidence="1">28 12/20/2015</strain>
    </source>
</reference>
<evidence type="ECO:0000313" key="2">
    <source>
        <dbReference type="Proteomes" id="UP000789366"/>
    </source>
</evidence>
<organism evidence="1 2">
    <name type="scientific">Cetraspora pellucida</name>
    <dbReference type="NCBI Taxonomy" id="1433469"/>
    <lineage>
        <taxon>Eukaryota</taxon>
        <taxon>Fungi</taxon>
        <taxon>Fungi incertae sedis</taxon>
        <taxon>Mucoromycota</taxon>
        <taxon>Glomeromycotina</taxon>
        <taxon>Glomeromycetes</taxon>
        <taxon>Diversisporales</taxon>
        <taxon>Gigasporaceae</taxon>
        <taxon>Cetraspora</taxon>
    </lineage>
</organism>